<accession>A0A2W2DZA2</accession>
<organism evidence="1 2">
    <name type="scientific">Nonomuraea aridisoli</name>
    <dbReference type="NCBI Taxonomy" id="2070368"/>
    <lineage>
        <taxon>Bacteria</taxon>
        <taxon>Bacillati</taxon>
        <taxon>Actinomycetota</taxon>
        <taxon>Actinomycetes</taxon>
        <taxon>Streptosporangiales</taxon>
        <taxon>Streptosporangiaceae</taxon>
        <taxon>Nonomuraea</taxon>
    </lineage>
</organism>
<sequence>MVDSFHSRVRLSHHQVLISPLDEPLPAHPRAFPNGLIALDDDEPDAGATILTGVHTGVVDFTVQLVRQPPPPDLDSWDEIVEISLECAFGTLHVRGLHGDLPRDLPNLATEGDGWYRLRVHATGRDTDPGGIARTPTERYLLVVWPAPPQPELVLKRSDAYGAEVRAR</sequence>
<keyword evidence="2" id="KW-1185">Reference proteome</keyword>
<dbReference type="EMBL" id="POUD01000226">
    <property type="protein sequence ID" value="PZG10425.1"/>
    <property type="molecule type" value="Genomic_DNA"/>
</dbReference>
<protein>
    <submittedName>
        <fullName evidence="1">Uncharacterized protein</fullName>
    </submittedName>
</protein>
<comment type="caution">
    <text evidence="1">The sequence shown here is derived from an EMBL/GenBank/DDBJ whole genome shotgun (WGS) entry which is preliminary data.</text>
</comment>
<dbReference type="Proteomes" id="UP000249304">
    <property type="component" value="Unassembled WGS sequence"/>
</dbReference>
<dbReference type="OrthoDB" id="4485313at2"/>
<evidence type="ECO:0000313" key="1">
    <source>
        <dbReference type="EMBL" id="PZG10425.1"/>
    </source>
</evidence>
<gene>
    <name evidence="1" type="ORF">C1J01_36180</name>
</gene>
<reference evidence="1 2" key="1">
    <citation type="submission" date="2018-01" db="EMBL/GenBank/DDBJ databases">
        <title>Draft genome sequence of Nonomuraea sp. KC333.</title>
        <authorList>
            <person name="Sahin N."/>
            <person name="Saygin H."/>
            <person name="Ay H."/>
        </authorList>
    </citation>
    <scope>NUCLEOTIDE SEQUENCE [LARGE SCALE GENOMIC DNA]</scope>
    <source>
        <strain evidence="1 2">KC333</strain>
    </source>
</reference>
<evidence type="ECO:0000313" key="2">
    <source>
        <dbReference type="Proteomes" id="UP000249304"/>
    </source>
</evidence>
<proteinExistence type="predicted"/>
<name>A0A2W2DZA2_9ACTN</name>
<dbReference type="AlphaFoldDB" id="A0A2W2DZA2"/>